<name>A0ABN1TVC0_9ACTN</name>
<dbReference type="RefSeq" id="WP_344626182.1">
    <property type="nucleotide sequence ID" value="NZ_BAAALD010000060.1"/>
</dbReference>
<comment type="caution">
    <text evidence="1">The sequence shown here is derived from an EMBL/GenBank/DDBJ whole genome shotgun (WGS) entry which is preliminary data.</text>
</comment>
<dbReference type="Proteomes" id="UP001499987">
    <property type="component" value="Unassembled WGS sequence"/>
</dbReference>
<accession>A0ABN1TVC0</accession>
<evidence type="ECO:0000313" key="2">
    <source>
        <dbReference type="Proteomes" id="UP001499987"/>
    </source>
</evidence>
<organism evidence="1 2">
    <name type="scientific">Kitasatospora arboriphila</name>
    <dbReference type="NCBI Taxonomy" id="258052"/>
    <lineage>
        <taxon>Bacteria</taxon>
        <taxon>Bacillati</taxon>
        <taxon>Actinomycetota</taxon>
        <taxon>Actinomycetes</taxon>
        <taxon>Kitasatosporales</taxon>
        <taxon>Streptomycetaceae</taxon>
        <taxon>Kitasatospora</taxon>
    </lineage>
</organism>
<dbReference type="EMBL" id="BAAALD010000060">
    <property type="protein sequence ID" value="GAA1103937.1"/>
    <property type="molecule type" value="Genomic_DNA"/>
</dbReference>
<evidence type="ECO:0000313" key="1">
    <source>
        <dbReference type="EMBL" id="GAA1103937.1"/>
    </source>
</evidence>
<protein>
    <submittedName>
        <fullName evidence="1">Uncharacterized protein</fullName>
    </submittedName>
</protein>
<sequence>MVEREARAWAARDRQRAFEAAMPAAAAAVDVFNVLLELGRVRDGGEVPAPRRRLAGQWLG</sequence>
<reference evidence="1 2" key="1">
    <citation type="journal article" date="2019" name="Int. J. Syst. Evol. Microbiol.">
        <title>The Global Catalogue of Microorganisms (GCM) 10K type strain sequencing project: providing services to taxonomists for standard genome sequencing and annotation.</title>
        <authorList>
            <consortium name="The Broad Institute Genomics Platform"/>
            <consortium name="The Broad Institute Genome Sequencing Center for Infectious Disease"/>
            <person name="Wu L."/>
            <person name="Ma J."/>
        </authorList>
    </citation>
    <scope>NUCLEOTIDE SEQUENCE [LARGE SCALE GENOMIC DNA]</scope>
    <source>
        <strain evidence="1 2">JCM 13002</strain>
    </source>
</reference>
<keyword evidence="2" id="KW-1185">Reference proteome</keyword>
<gene>
    <name evidence="1" type="ORF">GCM10009663_52870</name>
</gene>
<proteinExistence type="predicted"/>